<evidence type="ECO:0000259" key="5">
    <source>
        <dbReference type="Pfam" id="PF02782"/>
    </source>
</evidence>
<dbReference type="RefSeq" id="WP_203953205.1">
    <property type="nucleotide sequence ID" value="NZ_BOOO01000013.1"/>
</dbReference>
<dbReference type="SUPFAM" id="SSF53067">
    <property type="entry name" value="Actin-like ATPase domain"/>
    <property type="match status" value="2"/>
</dbReference>
<organism evidence="6 7">
    <name type="scientific">Planotetraspora mira</name>
    <dbReference type="NCBI Taxonomy" id="58121"/>
    <lineage>
        <taxon>Bacteria</taxon>
        <taxon>Bacillati</taxon>
        <taxon>Actinomycetota</taxon>
        <taxon>Actinomycetes</taxon>
        <taxon>Streptosporangiales</taxon>
        <taxon>Streptosporangiaceae</taxon>
        <taxon>Planotetraspora</taxon>
    </lineage>
</organism>
<dbReference type="PANTHER" id="PTHR43095:SF3">
    <property type="entry name" value="L-XYLULOSE_3-KETO-L-GULONATE KINASE"/>
    <property type="match status" value="1"/>
</dbReference>
<dbReference type="Gene3D" id="3.30.420.40">
    <property type="match status" value="2"/>
</dbReference>
<evidence type="ECO:0000259" key="4">
    <source>
        <dbReference type="Pfam" id="PF00370"/>
    </source>
</evidence>
<dbReference type="InterPro" id="IPR018485">
    <property type="entry name" value="FGGY_C"/>
</dbReference>
<keyword evidence="7" id="KW-1185">Reference proteome</keyword>
<protein>
    <submittedName>
        <fullName evidence="6">Carbohydrate kinase</fullName>
    </submittedName>
</protein>
<dbReference type="InterPro" id="IPR050406">
    <property type="entry name" value="FGGY_Carb_Kinase"/>
</dbReference>
<dbReference type="InterPro" id="IPR000577">
    <property type="entry name" value="Carb_kinase_FGGY"/>
</dbReference>
<dbReference type="PIRSF" id="PIRSF000538">
    <property type="entry name" value="GlpK"/>
    <property type="match status" value="1"/>
</dbReference>
<dbReference type="Pfam" id="PF02782">
    <property type="entry name" value="FGGY_C"/>
    <property type="match status" value="1"/>
</dbReference>
<dbReference type="GO" id="GO:0005975">
    <property type="term" value="P:carbohydrate metabolic process"/>
    <property type="evidence" value="ECO:0007669"/>
    <property type="project" value="InterPro"/>
</dbReference>
<dbReference type="PANTHER" id="PTHR43095">
    <property type="entry name" value="SUGAR KINASE"/>
    <property type="match status" value="1"/>
</dbReference>
<evidence type="ECO:0000256" key="3">
    <source>
        <dbReference type="ARBA" id="ARBA00022777"/>
    </source>
</evidence>
<feature type="domain" description="Carbohydrate kinase FGGY N-terminal" evidence="4">
    <location>
        <begin position="1"/>
        <end position="235"/>
    </location>
</feature>
<comment type="similarity">
    <text evidence="1">Belongs to the FGGY kinase family.</text>
</comment>
<feature type="domain" description="Carbohydrate kinase FGGY C-terminal" evidence="5">
    <location>
        <begin position="282"/>
        <end position="428"/>
    </location>
</feature>
<evidence type="ECO:0000256" key="2">
    <source>
        <dbReference type="ARBA" id="ARBA00022679"/>
    </source>
</evidence>
<name>A0A8J3TNR2_9ACTN</name>
<dbReference type="InterPro" id="IPR043129">
    <property type="entry name" value="ATPase_NBD"/>
</dbReference>
<evidence type="ECO:0000313" key="6">
    <source>
        <dbReference type="EMBL" id="GII29221.1"/>
    </source>
</evidence>
<dbReference type="InterPro" id="IPR018484">
    <property type="entry name" value="FGGY_N"/>
</dbReference>
<accession>A0A8J3TNR2</accession>
<dbReference type="GO" id="GO:0016301">
    <property type="term" value="F:kinase activity"/>
    <property type="evidence" value="ECO:0007669"/>
    <property type="project" value="UniProtKB-KW"/>
</dbReference>
<evidence type="ECO:0000313" key="7">
    <source>
        <dbReference type="Proteomes" id="UP000650628"/>
    </source>
</evidence>
<dbReference type="EMBL" id="BOOO01000013">
    <property type="protein sequence ID" value="GII29221.1"/>
    <property type="molecule type" value="Genomic_DNA"/>
</dbReference>
<gene>
    <name evidence="6" type="ORF">Pmi06nite_26630</name>
</gene>
<keyword evidence="3 6" id="KW-0418">Kinase</keyword>
<proteinExistence type="inferred from homology"/>
<reference evidence="6 7" key="1">
    <citation type="submission" date="2021-01" db="EMBL/GenBank/DDBJ databases">
        <title>Whole genome shotgun sequence of Planotetraspora mira NBRC 15435.</title>
        <authorList>
            <person name="Komaki H."/>
            <person name="Tamura T."/>
        </authorList>
    </citation>
    <scope>NUCLEOTIDE SEQUENCE [LARGE SCALE GENOMIC DNA]</scope>
    <source>
        <strain evidence="6 7">NBRC 15435</strain>
    </source>
</reference>
<dbReference type="AlphaFoldDB" id="A0A8J3TNR2"/>
<comment type="caution">
    <text evidence="6">The sequence shown here is derived from an EMBL/GenBank/DDBJ whole genome shotgun (WGS) entry which is preliminary data.</text>
</comment>
<evidence type="ECO:0000256" key="1">
    <source>
        <dbReference type="ARBA" id="ARBA00009156"/>
    </source>
</evidence>
<keyword evidence="2" id="KW-0808">Transferase</keyword>
<dbReference type="Proteomes" id="UP000650628">
    <property type="component" value="Unassembled WGS sequence"/>
</dbReference>
<dbReference type="Pfam" id="PF00370">
    <property type="entry name" value="FGGY_N"/>
    <property type="match status" value="1"/>
</dbReference>
<sequence>MIVGVDVGTSVTKAVAFTMDGEVAAVEAHPTALGHPAPGQVEQDAEQVVTSVGNVLAGLGVQRPRAVGITGQGDGLWPLDAAGSPTAPAVSWMDGRAGEVVDAWMADGTFETLFRRTGNAPFPGAGAPLLAWLDRFRPGVLDRTATAAHCKDMVMQRLTGVRCTDPSDASNLFTDPRTGLRDHTLVDLCDLGHRADLLPPVADMPVGELQAAVGGLPAGLPVSAGPYDLPACAVGAGVARPGDGLLIIGTTLACEVQVDRLDLSGEPAGQTLLYGGPGGAGGWLRAMPAMTGTAALDWVLRLVGARHDELDGLLAQSPPGANGVRFLPYLSPGGERAPFVDPGVRGRLDGLELARTRADVVRAACEGLAFAARHCFEAAGLTGEVAACGGGTGSEAWLQVFADVLGRPLRVARGPEVGARGAALVAARRFGIELDESEWTRSTRWYEPGHDYEDGYRRYQADVTALRSSM</sequence>